<accession>A0A834SDT2</accession>
<dbReference type="PANTHER" id="PTHR46033:SF8">
    <property type="entry name" value="PROTEIN MAINTENANCE OF MERISTEMS-LIKE"/>
    <property type="match status" value="1"/>
</dbReference>
<dbReference type="EMBL" id="JAAIUW010000013">
    <property type="protein sequence ID" value="KAF7801638.1"/>
    <property type="molecule type" value="Genomic_DNA"/>
</dbReference>
<dbReference type="GO" id="GO:0010073">
    <property type="term" value="P:meristem maintenance"/>
    <property type="evidence" value="ECO:0007669"/>
    <property type="project" value="InterPro"/>
</dbReference>
<evidence type="ECO:0000259" key="2">
    <source>
        <dbReference type="Pfam" id="PF10536"/>
    </source>
</evidence>
<dbReference type="PANTHER" id="PTHR46033">
    <property type="entry name" value="PROTEIN MAIN-LIKE 2"/>
    <property type="match status" value="1"/>
</dbReference>
<evidence type="ECO:0000313" key="4">
    <source>
        <dbReference type="Proteomes" id="UP000634136"/>
    </source>
</evidence>
<proteinExistence type="predicted"/>
<dbReference type="Proteomes" id="UP000634136">
    <property type="component" value="Unassembled WGS sequence"/>
</dbReference>
<dbReference type="AlphaFoldDB" id="A0A834SDT2"/>
<dbReference type="InterPro" id="IPR044824">
    <property type="entry name" value="MAIN-like"/>
</dbReference>
<feature type="domain" description="Aminotransferase-like plant mobile" evidence="2">
    <location>
        <begin position="72"/>
        <end position="173"/>
    </location>
</feature>
<evidence type="ECO:0000256" key="1">
    <source>
        <dbReference type="SAM" id="MobiDB-lite"/>
    </source>
</evidence>
<gene>
    <name evidence="3" type="ORF">G2W53_040749</name>
</gene>
<feature type="region of interest" description="Disordered" evidence="1">
    <location>
        <begin position="171"/>
        <end position="208"/>
    </location>
</feature>
<protein>
    <submittedName>
        <fullName evidence="3">Serine/threonine-protein phosphatase 7 long form-like protein</fullName>
    </submittedName>
</protein>
<sequence length="208" mass="23492">MPPRQEFPTGRLEGASSADIGWHFGEQVARNRNNAKCKLCDKESRELRLHRSCVVDDGLPPPIIVLYLFQVGFYGVSRVGHFEYNRPLFRALVEIWHPKTNTFHFPQGECIVTLQDVALQLGLPCSDFVVTRTDKHNYCVLCMELLGVELPQQCQTRKGQRQSMSWLNSHFQHRPDENSPEMTVMGSSIPSASAQHGGIGAKEPSMLE</sequence>
<dbReference type="OrthoDB" id="1421598at2759"/>
<organism evidence="3 4">
    <name type="scientific">Senna tora</name>
    <dbReference type="NCBI Taxonomy" id="362788"/>
    <lineage>
        <taxon>Eukaryota</taxon>
        <taxon>Viridiplantae</taxon>
        <taxon>Streptophyta</taxon>
        <taxon>Embryophyta</taxon>
        <taxon>Tracheophyta</taxon>
        <taxon>Spermatophyta</taxon>
        <taxon>Magnoliopsida</taxon>
        <taxon>eudicotyledons</taxon>
        <taxon>Gunneridae</taxon>
        <taxon>Pentapetalae</taxon>
        <taxon>rosids</taxon>
        <taxon>fabids</taxon>
        <taxon>Fabales</taxon>
        <taxon>Fabaceae</taxon>
        <taxon>Caesalpinioideae</taxon>
        <taxon>Cassia clade</taxon>
        <taxon>Senna</taxon>
    </lineage>
</organism>
<dbReference type="InterPro" id="IPR019557">
    <property type="entry name" value="AminoTfrase-like_pln_mobile"/>
</dbReference>
<name>A0A834SDT2_9FABA</name>
<feature type="compositionally biased region" description="Polar residues" evidence="1">
    <location>
        <begin position="185"/>
        <end position="194"/>
    </location>
</feature>
<dbReference type="Pfam" id="PF10536">
    <property type="entry name" value="PMD"/>
    <property type="match status" value="1"/>
</dbReference>
<keyword evidence="4" id="KW-1185">Reference proteome</keyword>
<reference evidence="3" key="1">
    <citation type="submission" date="2020-09" db="EMBL/GenBank/DDBJ databases">
        <title>Genome-Enabled Discovery of Anthraquinone Biosynthesis in Senna tora.</title>
        <authorList>
            <person name="Kang S.-H."/>
            <person name="Pandey R.P."/>
            <person name="Lee C.-M."/>
            <person name="Sim J.-S."/>
            <person name="Jeong J.-T."/>
            <person name="Choi B.-S."/>
            <person name="Jung M."/>
            <person name="Ginzburg D."/>
            <person name="Zhao K."/>
            <person name="Won S.Y."/>
            <person name="Oh T.-J."/>
            <person name="Yu Y."/>
            <person name="Kim N.-H."/>
            <person name="Lee O.R."/>
            <person name="Lee T.-H."/>
            <person name="Bashyal P."/>
            <person name="Kim T.-S."/>
            <person name="Lee W.-H."/>
            <person name="Kawkins C."/>
            <person name="Kim C.-K."/>
            <person name="Kim J.S."/>
            <person name="Ahn B.O."/>
            <person name="Rhee S.Y."/>
            <person name="Sohng J.K."/>
        </authorList>
    </citation>
    <scope>NUCLEOTIDE SEQUENCE</scope>
    <source>
        <tissue evidence="3">Leaf</tissue>
    </source>
</reference>
<comment type="caution">
    <text evidence="3">The sequence shown here is derived from an EMBL/GenBank/DDBJ whole genome shotgun (WGS) entry which is preliminary data.</text>
</comment>
<evidence type="ECO:0000313" key="3">
    <source>
        <dbReference type="EMBL" id="KAF7801638.1"/>
    </source>
</evidence>